<dbReference type="Proteomes" id="UP000186206">
    <property type="component" value="Unassembled WGS sequence"/>
</dbReference>
<dbReference type="EMBL" id="MJMI01000077">
    <property type="protein sequence ID" value="OLQ94194.1"/>
    <property type="molecule type" value="Genomic_DNA"/>
</dbReference>
<reference evidence="1 2" key="1">
    <citation type="submission" date="2016-09" db="EMBL/GenBank/DDBJ databases">
        <title>Genomic Taxonomy of the Vibrionaceae.</title>
        <authorList>
            <person name="Gonzalez-Castillo A."/>
            <person name="Gomez-Gil B."/>
            <person name="Enciso-Ibarra K."/>
        </authorList>
    </citation>
    <scope>NUCLEOTIDE SEQUENCE [LARGE SCALE GENOMIC DNA]</scope>
    <source>
        <strain evidence="1 2">CAIM 1731</strain>
    </source>
</reference>
<evidence type="ECO:0000313" key="1">
    <source>
        <dbReference type="EMBL" id="OLQ94194.1"/>
    </source>
</evidence>
<proteinExistence type="predicted"/>
<name>A0ABX3FLX6_9VIBR</name>
<evidence type="ECO:0000313" key="2">
    <source>
        <dbReference type="Proteomes" id="UP000186206"/>
    </source>
</evidence>
<gene>
    <name evidence="1" type="ORF">BIY21_09320</name>
</gene>
<dbReference type="RefSeq" id="WP_075648812.1">
    <property type="nucleotide sequence ID" value="NZ_AP019658.1"/>
</dbReference>
<keyword evidence="2" id="KW-1185">Reference proteome</keyword>
<protein>
    <submittedName>
        <fullName evidence="1">Uncharacterized protein</fullName>
    </submittedName>
</protein>
<sequence length="108" mass="11986">MRYLLIVTLGIAANAHGYGKIENIENCAKLLPEGHQYAVSIQVNVDKTRQPSTVAGQISVNADTDSQFEKQVQPFVDCVGPLVKVEVEPISEEEKLESLKPLFRDIVY</sequence>
<organism evidence="1 2">
    <name type="scientific">Vibrio ponticus</name>
    <dbReference type="NCBI Taxonomy" id="265668"/>
    <lineage>
        <taxon>Bacteria</taxon>
        <taxon>Pseudomonadati</taxon>
        <taxon>Pseudomonadota</taxon>
        <taxon>Gammaproteobacteria</taxon>
        <taxon>Vibrionales</taxon>
        <taxon>Vibrionaceae</taxon>
        <taxon>Vibrio</taxon>
    </lineage>
</organism>
<accession>A0ABX3FLX6</accession>
<comment type="caution">
    <text evidence="1">The sequence shown here is derived from an EMBL/GenBank/DDBJ whole genome shotgun (WGS) entry which is preliminary data.</text>
</comment>